<dbReference type="InterPro" id="IPR027417">
    <property type="entry name" value="P-loop_NTPase"/>
</dbReference>
<keyword evidence="10 13" id="KW-0067">ATP-binding</keyword>
<evidence type="ECO:0000256" key="9">
    <source>
        <dbReference type="ARBA" id="ARBA00022777"/>
    </source>
</evidence>
<dbReference type="GO" id="GO:0005829">
    <property type="term" value="C:cytosol"/>
    <property type="evidence" value="ECO:0007669"/>
    <property type="project" value="TreeGrafter"/>
</dbReference>
<dbReference type="HAMAP" id="MF_00328">
    <property type="entry name" value="Guanylate_kinase"/>
    <property type="match status" value="1"/>
</dbReference>
<dbReference type="PROSITE" id="PS50052">
    <property type="entry name" value="GUANYLATE_KINASE_2"/>
    <property type="match status" value="1"/>
</dbReference>
<dbReference type="Gene3D" id="3.40.50.300">
    <property type="entry name" value="P-loop containing nucleotide triphosphate hydrolases"/>
    <property type="match status" value="1"/>
</dbReference>
<keyword evidence="9 13" id="KW-0418">Kinase</keyword>
<reference evidence="15 16" key="1">
    <citation type="submission" date="2018-10" db="EMBL/GenBank/DDBJ databases">
        <title>Genomic Encyclopedia of Archaeal and Bacterial Type Strains, Phase II (KMG-II): from individual species to whole genera.</title>
        <authorList>
            <person name="Goeker M."/>
        </authorList>
    </citation>
    <scope>NUCLEOTIDE SEQUENCE [LARGE SCALE GENOMIC DNA]</scope>
    <source>
        <strain evidence="15 16">DSM 19839</strain>
    </source>
</reference>
<dbReference type="GO" id="GO:0004385">
    <property type="term" value="F:GMP kinase activity"/>
    <property type="evidence" value="ECO:0007669"/>
    <property type="project" value="UniProtKB-UniRule"/>
</dbReference>
<accession>A0A495PWG4</accession>
<evidence type="ECO:0000256" key="3">
    <source>
        <dbReference type="ARBA" id="ARBA00005790"/>
    </source>
</evidence>
<dbReference type="PANTHER" id="PTHR23117">
    <property type="entry name" value="GUANYLATE KINASE-RELATED"/>
    <property type="match status" value="1"/>
</dbReference>
<evidence type="ECO:0000256" key="12">
    <source>
        <dbReference type="ARBA" id="ARBA00048594"/>
    </source>
</evidence>
<dbReference type="SUPFAM" id="SSF52540">
    <property type="entry name" value="P-loop containing nucleoside triphosphate hydrolases"/>
    <property type="match status" value="1"/>
</dbReference>
<dbReference type="InterPro" id="IPR008144">
    <property type="entry name" value="Guanylate_kin-like_dom"/>
</dbReference>
<dbReference type="Proteomes" id="UP000276282">
    <property type="component" value="Unassembled WGS sequence"/>
</dbReference>
<keyword evidence="8 13" id="KW-0547">Nucleotide-binding</keyword>
<dbReference type="NCBIfam" id="TIGR03263">
    <property type="entry name" value="guanyl_kin"/>
    <property type="match status" value="1"/>
</dbReference>
<comment type="similarity">
    <text evidence="3 13">Belongs to the guanylate kinase family.</text>
</comment>
<evidence type="ECO:0000256" key="11">
    <source>
        <dbReference type="ARBA" id="ARBA00030128"/>
    </source>
</evidence>
<dbReference type="InterPro" id="IPR017665">
    <property type="entry name" value="Guanylate_kinase"/>
</dbReference>
<evidence type="ECO:0000313" key="16">
    <source>
        <dbReference type="Proteomes" id="UP000276282"/>
    </source>
</evidence>
<proteinExistence type="inferred from homology"/>
<name>A0A495PWG4_9FLAO</name>
<dbReference type="GO" id="GO:0005524">
    <property type="term" value="F:ATP binding"/>
    <property type="evidence" value="ECO:0007669"/>
    <property type="project" value="UniProtKB-UniRule"/>
</dbReference>
<comment type="function">
    <text evidence="1 13">Essential for recycling GMP and indirectly, cGMP.</text>
</comment>
<dbReference type="CDD" id="cd00071">
    <property type="entry name" value="GMPK"/>
    <property type="match status" value="1"/>
</dbReference>
<evidence type="ECO:0000313" key="15">
    <source>
        <dbReference type="EMBL" id="RKS55482.1"/>
    </source>
</evidence>
<keyword evidence="6 13" id="KW-0963">Cytoplasm</keyword>
<dbReference type="PANTHER" id="PTHR23117:SF13">
    <property type="entry name" value="GUANYLATE KINASE"/>
    <property type="match status" value="1"/>
</dbReference>
<evidence type="ECO:0000256" key="4">
    <source>
        <dbReference type="ARBA" id="ARBA00012961"/>
    </source>
</evidence>
<dbReference type="PROSITE" id="PS00856">
    <property type="entry name" value="GUANYLATE_KINASE_1"/>
    <property type="match status" value="1"/>
</dbReference>
<protein>
    <recommendedName>
        <fullName evidence="5 13">Guanylate kinase</fullName>
        <ecNumber evidence="4 13">2.7.4.8</ecNumber>
    </recommendedName>
    <alternativeName>
        <fullName evidence="11 13">GMP kinase</fullName>
    </alternativeName>
</protein>
<keyword evidence="16" id="KW-1185">Reference proteome</keyword>
<evidence type="ECO:0000259" key="14">
    <source>
        <dbReference type="PROSITE" id="PS50052"/>
    </source>
</evidence>
<dbReference type="EMBL" id="RBLG01000001">
    <property type="protein sequence ID" value="RKS55482.1"/>
    <property type="molecule type" value="Genomic_DNA"/>
</dbReference>
<dbReference type="AlphaFoldDB" id="A0A495PWG4"/>
<feature type="binding site" evidence="13">
    <location>
        <begin position="11"/>
        <end position="18"/>
    </location>
    <ligand>
        <name>ATP</name>
        <dbReference type="ChEBI" id="CHEBI:30616"/>
    </ligand>
</feature>
<evidence type="ECO:0000256" key="1">
    <source>
        <dbReference type="ARBA" id="ARBA00003531"/>
    </source>
</evidence>
<keyword evidence="7 13" id="KW-0808">Transferase</keyword>
<dbReference type="FunFam" id="3.30.63.10:FF:000005">
    <property type="entry name" value="Guanylate kinase"/>
    <property type="match status" value="1"/>
</dbReference>
<dbReference type="Gene3D" id="3.30.63.10">
    <property type="entry name" value="Guanylate Kinase phosphate binding domain"/>
    <property type="match status" value="1"/>
</dbReference>
<evidence type="ECO:0000256" key="6">
    <source>
        <dbReference type="ARBA" id="ARBA00022490"/>
    </source>
</evidence>
<dbReference type="Pfam" id="PF00625">
    <property type="entry name" value="Guanylate_kin"/>
    <property type="match status" value="1"/>
</dbReference>
<dbReference type="EC" id="2.7.4.8" evidence="4 13"/>
<dbReference type="InterPro" id="IPR008145">
    <property type="entry name" value="GK/Ca_channel_bsu"/>
</dbReference>
<comment type="catalytic activity">
    <reaction evidence="12 13">
        <text>GMP + ATP = GDP + ADP</text>
        <dbReference type="Rhea" id="RHEA:20780"/>
        <dbReference type="ChEBI" id="CHEBI:30616"/>
        <dbReference type="ChEBI" id="CHEBI:58115"/>
        <dbReference type="ChEBI" id="CHEBI:58189"/>
        <dbReference type="ChEBI" id="CHEBI:456216"/>
        <dbReference type="EC" id="2.7.4.8"/>
    </reaction>
</comment>
<evidence type="ECO:0000256" key="2">
    <source>
        <dbReference type="ARBA" id="ARBA00004496"/>
    </source>
</evidence>
<gene>
    <name evidence="13" type="primary">gmk</name>
    <name evidence="15" type="ORF">BC962_0445</name>
</gene>
<feature type="domain" description="Guanylate kinase-like" evidence="14">
    <location>
        <begin position="4"/>
        <end position="185"/>
    </location>
</feature>
<dbReference type="OrthoDB" id="9808150at2"/>
<dbReference type="RefSeq" id="WP_121344297.1">
    <property type="nucleotide sequence ID" value="NZ_RBLG01000001.1"/>
</dbReference>
<sequence>MKTGKLIVFSAPSGSGKTTIVQHLLAHPELNLEFSISATSREPRGDEVEGKDYYFLNLHEFKQKIKHEEFLEWEEVYRDNFYGTLKAEIERIWASGKNVIFDIDVVGGLDIKHIYPKQTLAVFVKPPSIEELKIRLKKRKTESEDKINMRVAKASIELATAPQFDFIIENNNLQLALDEAYNLVSTFVEANSEVG</sequence>
<comment type="caution">
    <text evidence="15">The sequence shown here is derived from an EMBL/GenBank/DDBJ whole genome shotgun (WGS) entry which is preliminary data.</text>
</comment>
<dbReference type="InterPro" id="IPR020590">
    <property type="entry name" value="Guanylate_kinase_CS"/>
</dbReference>
<evidence type="ECO:0000256" key="8">
    <source>
        <dbReference type="ARBA" id="ARBA00022741"/>
    </source>
</evidence>
<evidence type="ECO:0000256" key="10">
    <source>
        <dbReference type="ARBA" id="ARBA00022840"/>
    </source>
</evidence>
<organism evidence="15 16">
    <name type="scientific">Gillisia mitskevichiae</name>
    <dbReference type="NCBI Taxonomy" id="270921"/>
    <lineage>
        <taxon>Bacteria</taxon>
        <taxon>Pseudomonadati</taxon>
        <taxon>Bacteroidota</taxon>
        <taxon>Flavobacteriia</taxon>
        <taxon>Flavobacteriales</taxon>
        <taxon>Flavobacteriaceae</taxon>
        <taxon>Gillisia</taxon>
    </lineage>
</organism>
<evidence type="ECO:0000256" key="5">
    <source>
        <dbReference type="ARBA" id="ARBA00016296"/>
    </source>
</evidence>
<evidence type="ECO:0000256" key="7">
    <source>
        <dbReference type="ARBA" id="ARBA00022679"/>
    </source>
</evidence>
<dbReference type="SMART" id="SM00072">
    <property type="entry name" value="GuKc"/>
    <property type="match status" value="1"/>
</dbReference>
<evidence type="ECO:0000256" key="13">
    <source>
        <dbReference type="HAMAP-Rule" id="MF_00328"/>
    </source>
</evidence>
<comment type="subcellular location">
    <subcellularLocation>
        <location evidence="2 13">Cytoplasm</location>
    </subcellularLocation>
</comment>